<evidence type="ECO:0000256" key="2">
    <source>
        <dbReference type="ARBA" id="ARBA00009142"/>
    </source>
</evidence>
<sequence>MPIGIDAADWALACAVLLVGTVVQGSVGFGVALLGAPILFWIHPGLVPGPVLVVGMVLPLLILIRERHALDTAGVRWAIPGQLSGAAAAGVLLARIDAAALSLLFGLLVLLAVALSLASSAPRPTPGRLLAAGALSGFMATATSIGGPPLALAYQGVRGPRLRASLSAVFVVGACGSLTALTLIGRFGLTELLLGVSLLPAIGAGFLLSTYTAHALDRRWLRGAVLAVSAAAGLIAVGRALL</sequence>
<keyword evidence="7 8" id="KW-0472">Membrane</keyword>
<evidence type="ECO:0000256" key="3">
    <source>
        <dbReference type="ARBA" id="ARBA00022448"/>
    </source>
</evidence>
<feature type="transmembrane region" description="Helical" evidence="8">
    <location>
        <begin position="192"/>
        <end position="214"/>
    </location>
</feature>
<evidence type="ECO:0000256" key="5">
    <source>
        <dbReference type="ARBA" id="ARBA00022692"/>
    </source>
</evidence>
<evidence type="ECO:0000313" key="9">
    <source>
        <dbReference type="EMBL" id="MBK1725836.1"/>
    </source>
</evidence>
<dbReference type="PANTHER" id="PTHR30269">
    <property type="entry name" value="TRANSMEMBRANE PROTEIN YFCA"/>
    <property type="match status" value="1"/>
</dbReference>
<comment type="subcellular location">
    <subcellularLocation>
        <location evidence="1 8">Cell membrane</location>
        <topology evidence="1 8">Multi-pass membrane protein</topology>
    </subcellularLocation>
</comment>
<feature type="transmembrane region" description="Helical" evidence="8">
    <location>
        <begin position="164"/>
        <end position="185"/>
    </location>
</feature>
<evidence type="ECO:0000256" key="6">
    <source>
        <dbReference type="ARBA" id="ARBA00022989"/>
    </source>
</evidence>
<dbReference type="RefSeq" id="WP_200256359.1">
    <property type="nucleotide sequence ID" value="NZ_NRSH01000012.1"/>
</dbReference>
<proteinExistence type="inferred from homology"/>
<feature type="transmembrane region" description="Helical" evidence="8">
    <location>
        <begin position="99"/>
        <end position="117"/>
    </location>
</feature>
<keyword evidence="6 8" id="KW-1133">Transmembrane helix</keyword>
<feature type="transmembrane region" description="Helical" evidence="8">
    <location>
        <begin position="75"/>
        <end position="93"/>
    </location>
</feature>
<comment type="similarity">
    <text evidence="2 8">Belongs to the 4-toluene sulfonate uptake permease (TSUP) (TC 2.A.102) family.</text>
</comment>
<dbReference type="EMBL" id="NRSH01000012">
    <property type="protein sequence ID" value="MBK1725836.1"/>
    <property type="molecule type" value="Genomic_DNA"/>
</dbReference>
<gene>
    <name evidence="9" type="ORF">CKO13_02120</name>
</gene>
<keyword evidence="4 8" id="KW-1003">Cell membrane</keyword>
<evidence type="ECO:0000256" key="7">
    <source>
        <dbReference type="ARBA" id="ARBA00023136"/>
    </source>
</evidence>
<dbReference type="Proteomes" id="UP000738126">
    <property type="component" value="Unassembled WGS sequence"/>
</dbReference>
<keyword evidence="3" id="KW-0813">Transport</keyword>
<keyword evidence="5 8" id="KW-0812">Transmembrane</keyword>
<evidence type="ECO:0000256" key="8">
    <source>
        <dbReference type="RuleBase" id="RU363041"/>
    </source>
</evidence>
<feature type="transmembrane region" description="Helical" evidence="8">
    <location>
        <begin position="40"/>
        <end position="63"/>
    </location>
</feature>
<dbReference type="InterPro" id="IPR052017">
    <property type="entry name" value="TSUP"/>
</dbReference>
<name>A0ABS1E2C1_9GAMM</name>
<accession>A0ABS1E2C1</accession>
<reference evidence="9 10" key="1">
    <citation type="journal article" date="2020" name="Microorganisms">
        <title>Osmotic Adaptation and Compatible Solute Biosynthesis of Phototrophic Bacteria as Revealed from Genome Analyses.</title>
        <authorList>
            <person name="Imhoff J.F."/>
            <person name="Rahn T."/>
            <person name="Kunzel S."/>
            <person name="Keller A."/>
            <person name="Neulinger S.C."/>
        </authorList>
    </citation>
    <scope>NUCLEOTIDE SEQUENCE [LARGE SCALE GENOMIC DNA]</scope>
    <source>
        <strain evidence="9 10">DSM 15116</strain>
    </source>
</reference>
<feature type="transmembrane region" description="Helical" evidence="8">
    <location>
        <begin position="129"/>
        <end position="152"/>
    </location>
</feature>
<comment type="caution">
    <text evidence="9">The sequence shown here is derived from an EMBL/GenBank/DDBJ whole genome shotgun (WGS) entry which is preliminary data.</text>
</comment>
<organism evidence="9 10">
    <name type="scientific">Halorhodospira neutriphila</name>
    <dbReference type="NCBI Taxonomy" id="168379"/>
    <lineage>
        <taxon>Bacteria</taxon>
        <taxon>Pseudomonadati</taxon>
        <taxon>Pseudomonadota</taxon>
        <taxon>Gammaproteobacteria</taxon>
        <taxon>Chromatiales</taxon>
        <taxon>Ectothiorhodospiraceae</taxon>
        <taxon>Halorhodospira</taxon>
    </lineage>
</organism>
<keyword evidence="10" id="KW-1185">Reference proteome</keyword>
<protein>
    <recommendedName>
        <fullName evidence="8">Probable membrane transporter protein</fullName>
    </recommendedName>
</protein>
<feature type="transmembrane region" description="Helical" evidence="8">
    <location>
        <begin position="220"/>
        <end position="241"/>
    </location>
</feature>
<evidence type="ECO:0000256" key="1">
    <source>
        <dbReference type="ARBA" id="ARBA00004651"/>
    </source>
</evidence>
<dbReference type="PANTHER" id="PTHR30269:SF37">
    <property type="entry name" value="MEMBRANE TRANSPORTER PROTEIN"/>
    <property type="match status" value="1"/>
</dbReference>
<feature type="transmembrane region" description="Helical" evidence="8">
    <location>
        <begin position="12"/>
        <end position="34"/>
    </location>
</feature>
<evidence type="ECO:0000256" key="4">
    <source>
        <dbReference type="ARBA" id="ARBA00022475"/>
    </source>
</evidence>
<dbReference type="Pfam" id="PF01925">
    <property type="entry name" value="TauE"/>
    <property type="match status" value="1"/>
</dbReference>
<dbReference type="InterPro" id="IPR002781">
    <property type="entry name" value="TM_pro_TauE-like"/>
</dbReference>
<evidence type="ECO:0000313" key="10">
    <source>
        <dbReference type="Proteomes" id="UP000738126"/>
    </source>
</evidence>